<evidence type="ECO:0000256" key="7">
    <source>
        <dbReference type="ARBA" id="ARBA00023002"/>
    </source>
</evidence>
<keyword evidence="10" id="KW-0472">Membrane</keyword>
<dbReference type="GO" id="GO:0005506">
    <property type="term" value="F:iron ion binding"/>
    <property type="evidence" value="ECO:0007669"/>
    <property type="project" value="InterPro"/>
</dbReference>
<dbReference type="GO" id="GO:0004497">
    <property type="term" value="F:monooxygenase activity"/>
    <property type="evidence" value="ECO:0007669"/>
    <property type="project" value="UniProtKB-KW"/>
</dbReference>
<sequence>MNLLFLVVLVSSILLAIIILIKALHSIIWVPLRIQNHFRKQGIGGPDYRLILGNTAEVHSIYGRAITKSLKAVDHDIVERVNPFYYEWSPKYGKTFLYWFGTKPRLAIADPDMIKEIHVNASGSFDKIPLRPFPKQFFGRGLIALTGQTWAYHRKIVNQAFKLEQVKSWVPEIVASTTRMLEKWEKARGGRDEVEIDVHKELHELSADIISRTAFGSSLEEGKQIFKLQEQQMVLVLEGAQKVYIPGFRFLPTKKNRKRWRLQNEIRKLIQNLIEKQCKKGDDSRNLLGLLMSSHKNKKDGVRLTMEEIIDECKTFYFAGKETSANFFTWALILLAFHQDWQTKAREEVLRVCKRNEPLKAENLHNLKILSMIFYETLRLYPIAVALLKKTVKQVKLGNLDVPKETEFYLATTVVHHDKKIWGEDADSFNPLRFRQPKKHLGSYFPFGLGNKTCPGQSLAMVETKVALAMIIRQYSFVLSPTYVHAPIVLVSLQPQYGAPLLFRRLP</sequence>
<dbReference type="InterPro" id="IPR017972">
    <property type="entry name" value="Cyt_P450_CS"/>
</dbReference>
<dbReference type="InterPro" id="IPR002401">
    <property type="entry name" value="Cyt_P450_E_grp-I"/>
</dbReference>
<dbReference type="SUPFAM" id="SSF48264">
    <property type="entry name" value="Cytochrome P450"/>
    <property type="match status" value="1"/>
</dbReference>
<dbReference type="Pfam" id="PF00067">
    <property type="entry name" value="p450"/>
    <property type="match status" value="1"/>
</dbReference>
<evidence type="ECO:0000256" key="12">
    <source>
        <dbReference type="RuleBase" id="RU000461"/>
    </source>
</evidence>
<proteinExistence type="inferred from homology"/>
<dbReference type="eggNOG" id="KOG0157">
    <property type="taxonomic scope" value="Eukaryota"/>
</dbReference>
<dbReference type="PRINTS" id="PR00385">
    <property type="entry name" value="P450"/>
</dbReference>
<comment type="similarity">
    <text evidence="2 12">Belongs to the cytochrome P450 family.</text>
</comment>
<dbReference type="PRINTS" id="PR00463">
    <property type="entry name" value="EP450I"/>
</dbReference>
<evidence type="ECO:0000256" key="3">
    <source>
        <dbReference type="ARBA" id="ARBA00022617"/>
    </source>
</evidence>
<evidence type="ECO:0000256" key="10">
    <source>
        <dbReference type="ARBA" id="ARBA00023136"/>
    </source>
</evidence>
<dbReference type="GO" id="GO:0016020">
    <property type="term" value="C:membrane"/>
    <property type="evidence" value="ECO:0007669"/>
    <property type="project" value="UniProtKB-SubCell"/>
</dbReference>
<evidence type="ECO:0000256" key="6">
    <source>
        <dbReference type="ARBA" id="ARBA00022989"/>
    </source>
</evidence>
<keyword evidence="5 11" id="KW-0479">Metal-binding</keyword>
<protein>
    <submittedName>
        <fullName evidence="13">Cytochrome P450 734A1</fullName>
    </submittedName>
</protein>
<evidence type="ECO:0000256" key="9">
    <source>
        <dbReference type="ARBA" id="ARBA00023033"/>
    </source>
</evidence>
<dbReference type="Proteomes" id="UP000030645">
    <property type="component" value="Unassembled WGS sequence"/>
</dbReference>
<dbReference type="KEGG" id="mnt:21404059"/>
<keyword evidence="4" id="KW-0812">Transmembrane</keyword>
<keyword evidence="8 11" id="KW-0408">Iron</keyword>
<dbReference type="STRING" id="981085.W9S3K3"/>
<dbReference type="InterPro" id="IPR036396">
    <property type="entry name" value="Cyt_P450_sf"/>
</dbReference>
<dbReference type="EMBL" id="KE345585">
    <property type="protein sequence ID" value="EXC07289.1"/>
    <property type="molecule type" value="Genomic_DNA"/>
</dbReference>
<keyword evidence="6" id="KW-1133">Transmembrane helix</keyword>
<dbReference type="OrthoDB" id="1470350at2759"/>
<dbReference type="Gene3D" id="1.10.630.10">
    <property type="entry name" value="Cytochrome P450"/>
    <property type="match status" value="1"/>
</dbReference>
<dbReference type="AlphaFoldDB" id="W9S3K3"/>
<dbReference type="GO" id="GO:0016705">
    <property type="term" value="F:oxidoreductase activity, acting on paired donors, with incorporation or reduction of molecular oxygen"/>
    <property type="evidence" value="ECO:0007669"/>
    <property type="project" value="InterPro"/>
</dbReference>
<name>W9S3K3_9ROSA</name>
<evidence type="ECO:0000313" key="14">
    <source>
        <dbReference type="Proteomes" id="UP000030645"/>
    </source>
</evidence>
<evidence type="ECO:0000256" key="1">
    <source>
        <dbReference type="ARBA" id="ARBA00004167"/>
    </source>
</evidence>
<comment type="subcellular location">
    <subcellularLocation>
        <location evidence="1">Membrane</location>
        <topology evidence="1">Single-pass membrane protein</topology>
    </subcellularLocation>
</comment>
<dbReference type="InterPro" id="IPR001128">
    <property type="entry name" value="Cyt_P450"/>
</dbReference>
<evidence type="ECO:0000313" key="13">
    <source>
        <dbReference type="EMBL" id="EXC07289.1"/>
    </source>
</evidence>
<keyword evidence="9 12" id="KW-0503">Monooxygenase</keyword>
<evidence type="ECO:0000256" key="2">
    <source>
        <dbReference type="ARBA" id="ARBA00010617"/>
    </source>
</evidence>
<organism evidence="13 14">
    <name type="scientific">Morus notabilis</name>
    <dbReference type="NCBI Taxonomy" id="981085"/>
    <lineage>
        <taxon>Eukaryota</taxon>
        <taxon>Viridiplantae</taxon>
        <taxon>Streptophyta</taxon>
        <taxon>Embryophyta</taxon>
        <taxon>Tracheophyta</taxon>
        <taxon>Spermatophyta</taxon>
        <taxon>Magnoliopsida</taxon>
        <taxon>eudicotyledons</taxon>
        <taxon>Gunneridae</taxon>
        <taxon>Pentapetalae</taxon>
        <taxon>rosids</taxon>
        <taxon>fabids</taxon>
        <taxon>Rosales</taxon>
        <taxon>Moraceae</taxon>
        <taxon>Moreae</taxon>
        <taxon>Morus</taxon>
    </lineage>
</organism>
<evidence type="ECO:0000256" key="4">
    <source>
        <dbReference type="ARBA" id="ARBA00022692"/>
    </source>
</evidence>
<comment type="cofactor">
    <cofactor evidence="11">
        <name>heme</name>
        <dbReference type="ChEBI" id="CHEBI:30413"/>
    </cofactor>
</comment>
<dbReference type="PANTHER" id="PTHR24282:SF211">
    <property type="entry name" value="CYTOCHROME P450-RELATED"/>
    <property type="match status" value="1"/>
</dbReference>
<evidence type="ECO:0000256" key="8">
    <source>
        <dbReference type="ARBA" id="ARBA00023004"/>
    </source>
</evidence>
<dbReference type="PANTHER" id="PTHR24282">
    <property type="entry name" value="CYTOCHROME P450 FAMILY MEMBER"/>
    <property type="match status" value="1"/>
</dbReference>
<dbReference type="InterPro" id="IPR050665">
    <property type="entry name" value="Cytochrome_P450_Monooxygen"/>
</dbReference>
<feature type="binding site" description="axial binding residue" evidence="11">
    <location>
        <position position="454"/>
    </location>
    <ligand>
        <name>heme</name>
        <dbReference type="ChEBI" id="CHEBI:30413"/>
    </ligand>
    <ligandPart>
        <name>Fe</name>
        <dbReference type="ChEBI" id="CHEBI:18248"/>
    </ligandPart>
</feature>
<keyword evidence="14" id="KW-1185">Reference proteome</keyword>
<evidence type="ECO:0000256" key="5">
    <source>
        <dbReference type="ARBA" id="ARBA00022723"/>
    </source>
</evidence>
<dbReference type="PROSITE" id="PS00086">
    <property type="entry name" value="CYTOCHROME_P450"/>
    <property type="match status" value="1"/>
</dbReference>
<gene>
    <name evidence="13" type="ORF">L484_021196</name>
</gene>
<reference evidence="14" key="1">
    <citation type="submission" date="2013-01" db="EMBL/GenBank/DDBJ databases">
        <title>Draft Genome Sequence of a Mulberry Tree, Morus notabilis C.K. Schneid.</title>
        <authorList>
            <person name="He N."/>
            <person name="Zhao S."/>
        </authorList>
    </citation>
    <scope>NUCLEOTIDE SEQUENCE</scope>
</reference>
<accession>W9S3K3</accession>
<keyword evidence="7 12" id="KW-0560">Oxidoreductase</keyword>
<evidence type="ECO:0000256" key="11">
    <source>
        <dbReference type="PIRSR" id="PIRSR602401-1"/>
    </source>
</evidence>
<keyword evidence="3 11" id="KW-0349">Heme</keyword>
<dbReference type="GO" id="GO:0020037">
    <property type="term" value="F:heme binding"/>
    <property type="evidence" value="ECO:0007669"/>
    <property type="project" value="InterPro"/>
</dbReference>